<dbReference type="Pfam" id="PF09346">
    <property type="entry name" value="SMI1_KNR4"/>
    <property type="match status" value="1"/>
</dbReference>
<dbReference type="InterPro" id="IPR018958">
    <property type="entry name" value="Knr4/Smi1-like_dom"/>
</dbReference>
<dbReference type="AlphaFoldDB" id="A0A316WDM0"/>
<dbReference type="Proteomes" id="UP000236413">
    <property type="component" value="Unassembled WGS sequence"/>
</dbReference>
<dbReference type="SMART" id="SM00860">
    <property type="entry name" value="SMI1_KNR4"/>
    <property type="match status" value="1"/>
</dbReference>
<gene>
    <name evidence="2" type="ORF">C1634_024545</name>
</gene>
<organism evidence="2 3">
    <name type="scientific">Chryseobacterium viscerum</name>
    <dbReference type="NCBI Taxonomy" id="1037377"/>
    <lineage>
        <taxon>Bacteria</taxon>
        <taxon>Pseudomonadati</taxon>
        <taxon>Bacteroidota</taxon>
        <taxon>Flavobacteriia</taxon>
        <taxon>Flavobacteriales</taxon>
        <taxon>Weeksellaceae</taxon>
        <taxon>Chryseobacterium group</taxon>
        <taxon>Chryseobacterium</taxon>
    </lineage>
</organism>
<accession>A0A316WDM0</accession>
<comment type="caution">
    <text evidence="2">The sequence shown here is derived from an EMBL/GenBank/DDBJ whole genome shotgun (WGS) entry which is preliminary data.</text>
</comment>
<dbReference type="SUPFAM" id="SSF160631">
    <property type="entry name" value="SMI1/KNR4-like"/>
    <property type="match status" value="1"/>
</dbReference>
<dbReference type="InterPro" id="IPR037883">
    <property type="entry name" value="Knr4/Smi1-like_sf"/>
</dbReference>
<evidence type="ECO:0000259" key="1">
    <source>
        <dbReference type="SMART" id="SM00860"/>
    </source>
</evidence>
<dbReference type="EMBL" id="PPEG02000013">
    <property type="protein sequence ID" value="PWN58146.1"/>
    <property type="molecule type" value="Genomic_DNA"/>
</dbReference>
<name>A0A316WDM0_9FLAO</name>
<proteinExistence type="predicted"/>
<feature type="domain" description="Knr4/Smi1-like" evidence="1">
    <location>
        <begin position="11"/>
        <end position="129"/>
    </location>
</feature>
<evidence type="ECO:0000313" key="3">
    <source>
        <dbReference type="Proteomes" id="UP000236413"/>
    </source>
</evidence>
<sequence>MKTTITEYEKRITIKDIQQIEESFDIVIPENLKKLYLKYNGGIIDIDNESYDFDSIKYGMTTIEESIDSLQITEQHITKEYLPFATSPVGHIVCIYTAAGKRKGQIFLFRYDELEPIFYNNSLEEFLNIKSIDDL</sequence>
<evidence type="ECO:0000313" key="2">
    <source>
        <dbReference type="EMBL" id="PWN58146.1"/>
    </source>
</evidence>
<reference evidence="2 3" key="1">
    <citation type="submission" date="2018-04" db="EMBL/GenBank/DDBJ databases">
        <title>Chryseobacterium oncorhynchi 701B-08T from rainbow trout, and Chryseobacterium viscerum 687B-08T from diseased fish.</title>
        <authorList>
            <person name="Jeong J.-J."/>
            <person name="Lee Y.J."/>
            <person name="Pathiraja D."/>
            <person name="Park B."/>
            <person name="Choi I.-G."/>
            <person name="Kim K.D."/>
        </authorList>
    </citation>
    <scope>NUCLEOTIDE SEQUENCE [LARGE SCALE GENOMIC DNA]</scope>
    <source>
        <strain evidence="2 3">687B-08</strain>
    </source>
</reference>
<dbReference type="RefSeq" id="WP_103235071.1">
    <property type="nucleotide sequence ID" value="NZ_PPEG02000013.1"/>
</dbReference>
<protein>
    <submittedName>
        <fullName evidence="2">SMI1/KNR4 family protein</fullName>
    </submittedName>
</protein>
<dbReference type="Gene3D" id="3.40.1580.10">
    <property type="entry name" value="SMI1/KNR4-like"/>
    <property type="match status" value="1"/>
</dbReference>